<reference evidence="3 4" key="1">
    <citation type="journal article" date="2018" name="Genome Announc.">
        <title>Draft Genome Sequence of "Candidatus Phycosocius bacilliformis," an Alphaproteobacterial Ectosymbiont of the Hydrocarbon-Producing Green Alga Botryococcus braunii.</title>
        <authorList>
            <person name="Tanabe Y."/>
            <person name="Yamaguchi H."/>
            <person name="Watanabe M.M."/>
        </authorList>
    </citation>
    <scope>NUCLEOTIDE SEQUENCE [LARGE SCALE GENOMIC DNA]</scope>
    <source>
        <strain evidence="3 4">BOTRYCO-2</strain>
    </source>
</reference>
<evidence type="ECO:0000259" key="2">
    <source>
        <dbReference type="Pfam" id="PF04945"/>
    </source>
</evidence>
<feature type="chain" id="PRO_5015183873" description="YHS domain-containing protein" evidence="1">
    <location>
        <begin position="21"/>
        <end position="153"/>
    </location>
</feature>
<dbReference type="InterPro" id="IPR007029">
    <property type="entry name" value="YHS_dom"/>
</dbReference>
<dbReference type="EMBL" id="BFBR01000001">
    <property type="protein sequence ID" value="GBF56757.1"/>
    <property type="molecule type" value="Genomic_DNA"/>
</dbReference>
<keyword evidence="4" id="KW-1185">Reference proteome</keyword>
<accession>A0A2P2E6S6</accession>
<evidence type="ECO:0000313" key="3">
    <source>
        <dbReference type="EMBL" id="GBF56757.1"/>
    </source>
</evidence>
<dbReference type="Proteomes" id="UP000245086">
    <property type="component" value="Unassembled WGS sequence"/>
</dbReference>
<dbReference type="RefSeq" id="WP_238164805.1">
    <property type="nucleotide sequence ID" value="NZ_BFBR01000001.1"/>
</dbReference>
<dbReference type="AlphaFoldDB" id="A0A2P2E6S6"/>
<dbReference type="Pfam" id="PF04945">
    <property type="entry name" value="YHS"/>
    <property type="match status" value="1"/>
</dbReference>
<comment type="caution">
    <text evidence="3">The sequence shown here is derived from an EMBL/GenBank/DDBJ whole genome shotgun (WGS) entry which is preliminary data.</text>
</comment>
<organism evidence="3 4">
    <name type="scientific">Candidatus Phycosocius bacilliformis</name>
    <dbReference type="NCBI Taxonomy" id="1445552"/>
    <lineage>
        <taxon>Bacteria</taxon>
        <taxon>Pseudomonadati</taxon>
        <taxon>Pseudomonadota</taxon>
        <taxon>Alphaproteobacteria</taxon>
        <taxon>Caulobacterales</taxon>
        <taxon>Caulobacterales incertae sedis</taxon>
        <taxon>Candidatus Phycosocius</taxon>
    </lineage>
</organism>
<sequence>MKKRSTALMLALALSPLAIASPALADKAPVWTSFGSNVAIRGYDPVAYFTAGKPVEGSAQFKVTYQGAEFRFASAANRDAFSANPARYAPQFGGYCAWAVSQGYTAGIDPQAWAIVGGKLYLNYNKDVQARWQQNTAANIAAGNRNWPTVLKK</sequence>
<gene>
    <name evidence="3" type="ORF">PbB2_00414</name>
</gene>
<dbReference type="NCBIfam" id="NF041384">
    <property type="entry name" value="YHS_seleno_dom"/>
    <property type="match status" value="1"/>
</dbReference>
<feature type="domain" description="YHS" evidence="2">
    <location>
        <begin position="46"/>
        <end position="91"/>
    </location>
</feature>
<keyword evidence="1" id="KW-0732">Signal</keyword>
<name>A0A2P2E6S6_9PROT</name>
<feature type="signal peptide" evidence="1">
    <location>
        <begin position="1"/>
        <end position="20"/>
    </location>
</feature>
<protein>
    <recommendedName>
        <fullName evidence="2">YHS domain-containing protein</fullName>
    </recommendedName>
</protein>
<evidence type="ECO:0000313" key="4">
    <source>
        <dbReference type="Proteomes" id="UP000245086"/>
    </source>
</evidence>
<evidence type="ECO:0000256" key="1">
    <source>
        <dbReference type="SAM" id="SignalP"/>
    </source>
</evidence>
<proteinExistence type="predicted"/>